<proteinExistence type="predicted"/>
<dbReference type="AlphaFoldDB" id="A0A1B6PMD3"/>
<evidence type="ECO:0000313" key="1">
    <source>
        <dbReference type="EMBL" id="KXG26820.1"/>
    </source>
</evidence>
<dbReference type="Gramene" id="KXG26820">
    <property type="protein sequence ID" value="KXG26820"/>
    <property type="gene ID" value="SORBI_3006G165600"/>
</dbReference>
<dbReference type="EMBL" id="CM000765">
    <property type="protein sequence ID" value="KXG26820.1"/>
    <property type="molecule type" value="Genomic_DNA"/>
</dbReference>
<reference evidence="2" key="2">
    <citation type="journal article" date="2018" name="Plant J.">
        <title>The Sorghum bicolor reference genome: improved assembly, gene annotations, a transcriptome atlas, and signatures of genome organization.</title>
        <authorList>
            <person name="McCormick R.F."/>
            <person name="Truong S.K."/>
            <person name="Sreedasyam A."/>
            <person name="Jenkins J."/>
            <person name="Shu S."/>
            <person name="Sims D."/>
            <person name="Kennedy M."/>
            <person name="Amirebrahimi M."/>
            <person name="Weers B.D."/>
            <person name="McKinley B."/>
            <person name="Mattison A."/>
            <person name="Morishige D.T."/>
            <person name="Grimwood J."/>
            <person name="Schmutz J."/>
            <person name="Mullet J.E."/>
        </authorList>
    </citation>
    <scope>NUCLEOTIDE SEQUENCE [LARGE SCALE GENOMIC DNA]</scope>
    <source>
        <strain evidence="2">cv. BTx623</strain>
    </source>
</reference>
<dbReference type="Proteomes" id="UP000000768">
    <property type="component" value="Chromosome 6"/>
</dbReference>
<accession>A0A1B6PMD3</accession>
<protein>
    <submittedName>
        <fullName evidence="1">Uncharacterized protein</fullName>
    </submittedName>
</protein>
<keyword evidence="2" id="KW-1185">Reference proteome</keyword>
<name>A0A1B6PMD3_SORBI</name>
<reference evidence="1 2" key="1">
    <citation type="journal article" date="2009" name="Nature">
        <title>The Sorghum bicolor genome and the diversification of grasses.</title>
        <authorList>
            <person name="Paterson A.H."/>
            <person name="Bowers J.E."/>
            <person name="Bruggmann R."/>
            <person name="Dubchak I."/>
            <person name="Grimwood J."/>
            <person name="Gundlach H."/>
            <person name="Haberer G."/>
            <person name="Hellsten U."/>
            <person name="Mitros T."/>
            <person name="Poliakov A."/>
            <person name="Schmutz J."/>
            <person name="Spannagl M."/>
            <person name="Tang H."/>
            <person name="Wang X."/>
            <person name="Wicker T."/>
            <person name="Bharti A.K."/>
            <person name="Chapman J."/>
            <person name="Feltus F.A."/>
            <person name="Gowik U."/>
            <person name="Grigoriev I.V."/>
            <person name="Lyons E."/>
            <person name="Maher C.A."/>
            <person name="Martis M."/>
            <person name="Narechania A."/>
            <person name="Otillar R.P."/>
            <person name="Penning B.W."/>
            <person name="Salamov A.A."/>
            <person name="Wang Y."/>
            <person name="Zhang L."/>
            <person name="Carpita N.C."/>
            <person name="Freeling M."/>
            <person name="Gingle A.R."/>
            <person name="Hash C.T."/>
            <person name="Keller B."/>
            <person name="Klein P."/>
            <person name="Kresovich S."/>
            <person name="McCann M.C."/>
            <person name="Ming R."/>
            <person name="Peterson D.G."/>
            <person name="Mehboob-ur-Rahman"/>
            <person name="Ware D."/>
            <person name="Westhoff P."/>
            <person name="Mayer K.F."/>
            <person name="Messing J."/>
            <person name="Rokhsar D.S."/>
        </authorList>
    </citation>
    <scope>NUCLEOTIDE SEQUENCE [LARGE SCALE GENOMIC DNA]</scope>
    <source>
        <strain evidence="2">cv. BTx623</strain>
    </source>
</reference>
<gene>
    <name evidence="1" type="ORF">SORBI_3006G165600</name>
</gene>
<dbReference type="InParanoid" id="A0A1B6PMD3"/>
<organism evidence="1 2">
    <name type="scientific">Sorghum bicolor</name>
    <name type="common">Sorghum</name>
    <name type="synonym">Sorghum vulgare</name>
    <dbReference type="NCBI Taxonomy" id="4558"/>
    <lineage>
        <taxon>Eukaryota</taxon>
        <taxon>Viridiplantae</taxon>
        <taxon>Streptophyta</taxon>
        <taxon>Embryophyta</taxon>
        <taxon>Tracheophyta</taxon>
        <taxon>Spermatophyta</taxon>
        <taxon>Magnoliopsida</taxon>
        <taxon>Liliopsida</taxon>
        <taxon>Poales</taxon>
        <taxon>Poaceae</taxon>
        <taxon>PACMAD clade</taxon>
        <taxon>Panicoideae</taxon>
        <taxon>Andropogonodae</taxon>
        <taxon>Andropogoneae</taxon>
        <taxon>Sorghinae</taxon>
        <taxon>Sorghum</taxon>
    </lineage>
</organism>
<sequence>MPWSELLSVLHCCSVLSIILFLSDCLVNVLERSSQRSALYFSHVLHRSELFLLQVAPCITGFQLDFC</sequence>
<evidence type="ECO:0000313" key="2">
    <source>
        <dbReference type="Proteomes" id="UP000000768"/>
    </source>
</evidence>